<sequence>MLGGGRLRWRRAATMMWTTEGCVGRWLRCSGAPNLEVATRGDDGGRETAMRVTVGSNGHEGDGGRAASTGARILRRRALGRPQEGCGGGAQ</sequence>
<gene>
    <name evidence="1" type="ORF">E2562_011341</name>
</gene>
<evidence type="ECO:0008006" key="3">
    <source>
        <dbReference type="Google" id="ProtNLM"/>
    </source>
</evidence>
<dbReference type="Proteomes" id="UP000479710">
    <property type="component" value="Unassembled WGS sequence"/>
</dbReference>
<comment type="caution">
    <text evidence="1">The sequence shown here is derived from an EMBL/GenBank/DDBJ whole genome shotgun (WGS) entry which is preliminary data.</text>
</comment>
<name>A0A6G1BX71_9ORYZ</name>
<keyword evidence="2" id="KW-1185">Reference proteome</keyword>
<evidence type="ECO:0000313" key="1">
    <source>
        <dbReference type="EMBL" id="KAF0891963.1"/>
    </source>
</evidence>
<protein>
    <recommendedName>
        <fullName evidence="3">DUF834 domain-containing protein</fullName>
    </recommendedName>
</protein>
<dbReference type="EMBL" id="SPHZ02000011">
    <property type="protein sequence ID" value="KAF0891963.1"/>
    <property type="molecule type" value="Genomic_DNA"/>
</dbReference>
<accession>A0A6G1BX71</accession>
<evidence type="ECO:0000313" key="2">
    <source>
        <dbReference type="Proteomes" id="UP000479710"/>
    </source>
</evidence>
<reference evidence="1 2" key="1">
    <citation type="submission" date="2019-11" db="EMBL/GenBank/DDBJ databases">
        <title>Whole genome sequence of Oryza granulata.</title>
        <authorList>
            <person name="Li W."/>
        </authorList>
    </citation>
    <scope>NUCLEOTIDE SEQUENCE [LARGE SCALE GENOMIC DNA]</scope>
    <source>
        <strain evidence="2">cv. Menghai</strain>
        <tissue evidence="1">Leaf</tissue>
    </source>
</reference>
<proteinExistence type="predicted"/>
<dbReference type="AlphaFoldDB" id="A0A6G1BX71"/>
<organism evidence="1 2">
    <name type="scientific">Oryza meyeriana var. granulata</name>
    <dbReference type="NCBI Taxonomy" id="110450"/>
    <lineage>
        <taxon>Eukaryota</taxon>
        <taxon>Viridiplantae</taxon>
        <taxon>Streptophyta</taxon>
        <taxon>Embryophyta</taxon>
        <taxon>Tracheophyta</taxon>
        <taxon>Spermatophyta</taxon>
        <taxon>Magnoliopsida</taxon>
        <taxon>Liliopsida</taxon>
        <taxon>Poales</taxon>
        <taxon>Poaceae</taxon>
        <taxon>BOP clade</taxon>
        <taxon>Oryzoideae</taxon>
        <taxon>Oryzeae</taxon>
        <taxon>Oryzinae</taxon>
        <taxon>Oryza</taxon>
        <taxon>Oryza meyeriana</taxon>
    </lineage>
</organism>